<protein>
    <submittedName>
        <fullName evidence="1">ORF24</fullName>
    </submittedName>
</protein>
<dbReference type="Proteomes" id="UP000110521">
    <property type="component" value="Segment"/>
</dbReference>
<accession>E0YC55</accession>
<evidence type="ECO:0000313" key="1">
    <source>
        <dbReference type="EMBL" id="ADM53788.1"/>
    </source>
</evidence>
<organism evidence="1 2">
    <name type="scientific">Turkey adenovirus 1</name>
    <dbReference type="NCBI Taxonomy" id="878329"/>
    <lineage>
        <taxon>Viruses</taxon>
        <taxon>Varidnaviria</taxon>
        <taxon>Bamfordvirae</taxon>
        <taxon>Preplasmiviricota</taxon>
        <taxon>Polisuviricotina</taxon>
        <taxon>Pharingeaviricetes</taxon>
        <taxon>Rowavirales</taxon>
        <taxon>Adenoviridae</taxon>
        <taxon>Aviadenovirus</taxon>
        <taxon>Aviadenovirus gallopavoprimum</taxon>
        <taxon>Turkey aviadenovirus B</taxon>
    </lineage>
</organism>
<dbReference type="OrthoDB" id="12316at10239"/>
<dbReference type="EMBL" id="GU936707">
    <property type="protein sequence ID" value="ADM53788.1"/>
    <property type="molecule type" value="Genomic_DNA"/>
</dbReference>
<sequence>MAAVNAPPFSLKMRCLLDKPGLHLYKCETSAPFDRVPSHLAFNHVFLQFLHGERMFPHHDRDKMLHLTPEDLFPLNLPAAEMRCLLAREYDDGRWGCIYECTCHRPRSLQCSAMASVVIQHWHAEIRRYLEEAETRDPLPHLPIRGFKAMHYGKHPLSALHVLLELVTVRPNFHLQLQPDGYVLHIHPPYVNHRLVQTIRWLTHYKALLSFNLKVVCYPYYSVD</sequence>
<dbReference type="GeneID" id="9797274"/>
<dbReference type="RefSeq" id="YP_003933576.1">
    <property type="nucleotide sequence ID" value="NC_014564.2"/>
</dbReference>
<proteinExistence type="predicted"/>
<evidence type="ECO:0000313" key="2">
    <source>
        <dbReference type="Proteomes" id="UP000110521"/>
    </source>
</evidence>
<keyword evidence="2" id="KW-1185">Reference proteome</keyword>
<name>E0YC55_9ADEN</name>
<reference evidence="1 2" key="1">
    <citation type="journal article" date="2010" name="Virus Res.">
        <title>The first complete genome sequence of a non-chicken aviadenovirus, proposed to be turkey adenovirus 1.</title>
        <authorList>
            <person name="Kajan G.L."/>
            <person name="Stefancsik R."/>
            <person name="Ursu K."/>
            <person name="Palya V."/>
            <person name="Benko M."/>
        </authorList>
    </citation>
    <scope>NUCLEOTIDE SEQUENCE [LARGE SCALE GENOMIC DNA]</scope>
    <source>
        <strain evidence="1 2">D90/2</strain>
    </source>
</reference>
<dbReference type="KEGG" id="vg:9797274"/>